<protein>
    <submittedName>
        <fullName evidence="1">DUF4238 domain-containing protein</fullName>
    </submittedName>
</protein>
<proteinExistence type="predicted"/>
<reference evidence="1 2" key="1">
    <citation type="submission" date="2020-09" db="EMBL/GenBank/DDBJ databases">
        <title>Novel species of Mucilaginibacter isolated from a glacier on the Tibetan Plateau.</title>
        <authorList>
            <person name="Liu Q."/>
            <person name="Xin Y.-H."/>
        </authorList>
    </citation>
    <scope>NUCLEOTIDE SEQUENCE [LARGE SCALE GENOMIC DNA]</scope>
    <source>
        <strain evidence="1 2">ZT4R22</strain>
    </source>
</reference>
<dbReference type="InterPro" id="IPR025332">
    <property type="entry name" value="DUF4238"/>
</dbReference>
<evidence type="ECO:0000313" key="2">
    <source>
        <dbReference type="Proteomes" id="UP000606600"/>
    </source>
</evidence>
<dbReference type="Pfam" id="PF14022">
    <property type="entry name" value="DUF4238"/>
    <property type="match status" value="1"/>
</dbReference>
<accession>A0ABR7WKX8</accession>
<evidence type="ECO:0000313" key="1">
    <source>
        <dbReference type="EMBL" id="MBD1362983.1"/>
    </source>
</evidence>
<name>A0ABR7WKX8_9SPHI</name>
<gene>
    <name evidence="1" type="ORF">IDJ77_04095</name>
</gene>
<dbReference type="RefSeq" id="WP_191187657.1">
    <property type="nucleotide sequence ID" value="NZ_JACWMY010000002.1"/>
</dbReference>
<sequence>MVKNQHYVPRFYLRQFENDQGQCWAFHKDTEKAFPTSVANIASEGYFYDDQKLDQITGVNQFVENYLGELEAAFSPFLTKFLADVDQWKIKKLDQFTREKLCEFIVFQIIRTKEHRESIYQGITQFQEQMAASGWQSDEMIASIRKDDTKSRAKKNQIEQIVFDSDFRKSIQEILNSHIWIMFKNLGPVPYYTSDHPVVKRPHINRPHRGDSGYRSKGIEIAIPLSATHLLVMFERIYFKELEYRENSVLVHRDIEDIDSYNSMQVSQSFRGIYCSSGEFRLAKAMVKEYPDLKNLHHQRFGSA</sequence>
<dbReference type="Proteomes" id="UP000606600">
    <property type="component" value="Unassembled WGS sequence"/>
</dbReference>
<comment type="caution">
    <text evidence="1">The sequence shown here is derived from an EMBL/GenBank/DDBJ whole genome shotgun (WGS) entry which is preliminary data.</text>
</comment>
<dbReference type="EMBL" id="JACWMY010000002">
    <property type="protein sequence ID" value="MBD1362983.1"/>
    <property type="molecule type" value="Genomic_DNA"/>
</dbReference>
<organism evidence="1 2">
    <name type="scientific">Mucilaginibacter pankratovii</name>
    <dbReference type="NCBI Taxonomy" id="2772110"/>
    <lineage>
        <taxon>Bacteria</taxon>
        <taxon>Pseudomonadati</taxon>
        <taxon>Bacteroidota</taxon>
        <taxon>Sphingobacteriia</taxon>
        <taxon>Sphingobacteriales</taxon>
        <taxon>Sphingobacteriaceae</taxon>
        <taxon>Mucilaginibacter</taxon>
    </lineage>
</organism>
<keyword evidence="2" id="KW-1185">Reference proteome</keyword>